<organism evidence="1 2">
    <name type="scientific">Niabella drilacis (strain DSM 25811 / CCM 8410 / CCUG 62505 / LMG 26954 / E90)</name>
    <dbReference type="NCBI Taxonomy" id="1285928"/>
    <lineage>
        <taxon>Bacteria</taxon>
        <taxon>Pseudomonadati</taxon>
        <taxon>Bacteroidota</taxon>
        <taxon>Chitinophagia</taxon>
        <taxon>Chitinophagales</taxon>
        <taxon>Chitinophagaceae</taxon>
        <taxon>Niabella</taxon>
    </lineage>
</organism>
<dbReference type="Proteomes" id="UP000198757">
    <property type="component" value="Unassembled WGS sequence"/>
</dbReference>
<reference evidence="2" key="1">
    <citation type="submission" date="2016-10" db="EMBL/GenBank/DDBJ databases">
        <authorList>
            <person name="Varghese N."/>
            <person name="Submissions S."/>
        </authorList>
    </citation>
    <scope>NUCLEOTIDE SEQUENCE [LARGE SCALE GENOMIC DNA]</scope>
    <source>
        <strain evidence="2">DSM 25811 / CCM 8410 / LMG 26954 / E90</strain>
    </source>
</reference>
<dbReference type="EMBL" id="FMZO01000006">
    <property type="protein sequence ID" value="SDD10046.1"/>
    <property type="molecule type" value="Genomic_DNA"/>
</dbReference>
<keyword evidence="2" id="KW-1185">Reference proteome</keyword>
<dbReference type="STRING" id="1285928.SAMN04487894_10624"/>
<dbReference type="AlphaFoldDB" id="A0A1G6S1J5"/>
<accession>A0A1G6S1J5</accession>
<proteinExistence type="predicted"/>
<name>A0A1G6S1J5_NIADE</name>
<gene>
    <name evidence="1" type="ORF">SAMN04487894_10624</name>
</gene>
<dbReference type="RefSeq" id="WP_090390356.1">
    <property type="nucleotide sequence ID" value="NZ_FMZO01000006.1"/>
</dbReference>
<evidence type="ECO:0000313" key="2">
    <source>
        <dbReference type="Proteomes" id="UP000198757"/>
    </source>
</evidence>
<protein>
    <submittedName>
        <fullName evidence="1">Uncharacterized protein</fullName>
    </submittedName>
</protein>
<sequence length="73" mass="8580">MEKKISIKTSGSSYWNTYRIWESSGKFICEEYEDGFFGGRYNKIGETRSFEDAITYCRAYASKYGAIQKVEFR</sequence>
<evidence type="ECO:0000313" key="1">
    <source>
        <dbReference type="EMBL" id="SDD10046.1"/>
    </source>
</evidence>